<dbReference type="SMART" id="SM00530">
    <property type="entry name" value="HTH_XRE"/>
    <property type="match status" value="1"/>
</dbReference>
<dbReference type="Proteomes" id="UP000198716">
    <property type="component" value="Unassembled WGS sequence"/>
</dbReference>
<name>A0A1I1VSR8_9ACTN</name>
<dbReference type="InterPro" id="IPR010982">
    <property type="entry name" value="Lambda_DNA-bd_dom_sf"/>
</dbReference>
<dbReference type="PROSITE" id="PS50943">
    <property type="entry name" value="HTH_CROC1"/>
    <property type="match status" value="1"/>
</dbReference>
<evidence type="ECO:0000313" key="3">
    <source>
        <dbReference type="Proteomes" id="UP000198716"/>
    </source>
</evidence>
<dbReference type="Pfam" id="PF19054">
    <property type="entry name" value="DUF5753"/>
    <property type="match status" value="1"/>
</dbReference>
<dbReference type="InterPro" id="IPR001387">
    <property type="entry name" value="Cro/C1-type_HTH"/>
</dbReference>
<proteinExistence type="predicted"/>
<organism evidence="2 3">
    <name type="scientific">Actinopolyspora alba</name>
    <dbReference type="NCBI Taxonomy" id="673379"/>
    <lineage>
        <taxon>Bacteria</taxon>
        <taxon>Bacillati</taxon>
        <taxon>Actinomycetota</taxon>
        <taxon>Actinomycetes</taxon>
        <taxon>Actinopolysporales</taxon>
        <taxon>Actinopolysporaceae</taxon>
        <taxon>Actinopolyspora</taxon>
        <taxon>Actinopolyspora alba group</taxon>
    </lineage>
</organism>
<dbReference type="EMBL" id="FOMZ01000004">
    <property type="protein sequence ID" value="SFD85874.1"/>
    <property type="molecule type" value="Genomic_DNA"/>
</dbReference>
<dbReference type="GO" id="GO:0003677">
    <property type="term" value="F:DNA binding"/>
    <property type="evidence" value="ECO:0007669"/>
    <property type="project" value="InterPro"/>
</dbReference>
<evidence type="ECO:0000259" key="1">
    <source>
        <dbReference type="PROSITE" id="PS50943"/>
    </source>
</evidence>
<sequence>MHVNASPAVVRRLVAYGLTNLRKRAGHSQAEAAKYMRCSQGKIANLENSRNLPRLEFIEKLLRHYDAEDEIPRYTELLETAEQRTWWDRLSDTKTLVGLQTFIGLEDGASKTEGFHALLVPGLMQTSDYTREVVRGGQQSDSDLEYKVELRGRRQQALTRSTEPLHAWMVIDECALDRRVGDTATMRGQLEHLVELAELDNVQIQVCPASVGPHPGLTGTFEILHFPISEDPGVVYVETRVRAVWFEDKPEIDQYTQVMNHLRALANTPEESKKLLTEKLKEL</sequence>
<evidence type="ECO:0000313" key="2">
    <source>
        <dbReference type="EMBL" id="SFD85874.1"/>
    </source>
</evidence>
<dbReference type="SUPFAM" id="SSF47413">
    <property type="entry name" value="lambda repressor-like DNA-binding domains"/>
    <property type="match status" value="1"/>
</dbReference>
<dbReference type="RefSeq" id="WP_175496720.1">
    <property type="nucleotide sequence ID" value="NZ_FOMZ01000004.1"/>
</dbReference>
<dbReference type="CDD" id="cd00093">
    <property type="entry name" value="HTH_XRE"/>
    <property type="match status" value="1"/>
</dbReference>
<dbReference type="InterPro" id="IPR043917">
    <property type="entry name" value="DUF5753"/>
</dbReference>
<dbReference type="Gene3D" id="1.10.260.40">
    <property type="entry name" value="lambda repressor-like DNA-binding domains"/>
    <property type="match status" value="1"/>
</dbReference>
<feature type="domain" description="HTH cro/C1-type" evidence="1">
    <location>
        <begin position="18"/>
        <end position="71"/>
    </location>
</feature>
<reference evidence="3" key="1">
    <citation type="submission" date="2016-10" db="EMBL/GenBank/DDBJ databases">
        <authorList>
            <person name="Varghese N."/>
            <person name="Submissions S."/>
        </authorList>
    </citation>
    <scope>NUCLEOTIDE SEQUENCE [LARGE SCALE GENOMIC DNA]</scope>
    <source>
        <strain evidence="3">DSM 45004</strain>
    </source>
</reference>
<accession>A0A1I1VSR8</accession>
<protein>
    <submittedName>
        <fullName evidence="2">Helix-turn-helix domain-containing protein</fullName>
    </submittedName>
</protein>
<dbReference type="AlphaFoldDB" id="A0A1I1VSR8"/>
<dbReference type="Pfam" id="PF13560">
    <property type="entry name" value="HTH_31"/>
    <property type="match status" value="1"/>
</dbReference>
<keyword evidence="3" id="KW-1185">Reference proteome</keyword>
<gene>
    <name evidence="2" type="ORF">SAMN04487819_104148</name>
</gene>